<evidence type="ECO:0008006" key="3">
    <source>
        <dbReference type="Google" id="ProtNLM"/>
    </source>
</evidence>
<reference evidence="1 2" key="1">
    <citation type="submission" date="2019-02" db="EMBL/GenBank/DDBJ databases">
        <title>Genome of a new Bacteroidetes strain.</title>
        <authorList>
            <person name="Pitt A."/>
        </authorList>
    </citation>
    <scope>NUCLEOTIDE SEQUENCE [LARGE SCALE GENOMIC DNA]</scope>
    <source>
        <strain evidence="1 2">50C-KIRBA</strain>
    </source>
</reference>
<dbReference type="RefSeq" id="WP_166227653.1">
    <property type="nucleotide sequence ID" value="NZ_CBCSIJ010000015.1"/>
</dbReference>
<dbReference type="EMBL" id="SEWW01000001">
    <property type="protein sequence ID" value="NGZ42899.1"/>
    <property type="molecule type" value="Genomic_DNA"/>
</dbReference>
<organism evidence="1 2">
    <name type="scientific">Aquirufa beregesia</name>
    <dbReference type="NCBI Taxonomy" id="2516556"/>
    <lineage>
        <taxon>Bacteria</taxon>
        <taxon>Pseudomonadati</taxon>
        <taxon>Bacteroidota</taxon>
        <taxon>Cytophagia</taxon>
        <taxon>Cytophagales</taxon>
        <taxon>Flectobacillaceae</taxon>
        <taxon>Aquirufa</taxon>
    </lineage>
</organism>
<evidence type="ECO:0000313" key="2">
    <source>
        <dbReference type="Proteomes" id="UP001318301"/>
    </source>
</evidence>
<keyword evidence="2" id="KW-1185">Reference proteome</keyword>
<sequence length="415" mass="48944">MEDKIKALKEKFKHLKIDKIEEEDPFTQEGEVPVIDTYYIISNFHGNKNISVTVSSESKLELLDKFLSNESVILDEYLGVKYQDKYEIVLSSISNHYMGPSSKKQKFEIILNYFKNELSIHLESNVENTPASDLYSLLYRFGSGKRNWIITIENFKRTSPDGLNNDLRNILNSVLFDFEYSFNLAYEPIELNSLNKRIPRLKRPALEVPAHPINFTYKKYIPELIQYYHLSEKVDYIPFKYLCYFHILEYFSDKSAYFVVAAQVKQLLLKPDFHLKTDNYIEQAINIFKKENEKHLTDKIKLTRVLQQFVNMHEFREYLDATKLLDHFQKEQIFNCYKPLKIPLLDFTNEVTFFQSLTNRVYAMRCSIVHSNPDFDETKAVPFVHTSENVISLNIEMALVYEISRNIVVKSSDTR</sequence>
<proteinExistence type="predicted"/>
<protein>
    <recommendedName>
        <fullName evidence="3">Apea-like HEPN domain-containing protein</fullName>
    </recommendedName>
</protein>
<evidence type="ECO:0000313" key="1">
    <source>
        <dbReference type="EMBL" id="NGZ42899.1"/>
    </source>
</evidence>
<comment type="caution">
    <text evidence="1">The sequence shown here is derived from an EMBL/GenBank/DDBJ whole genome shotgun (WGS) entry which is preliminary data.</text>
</comment>
<name>A0ABX0EVW8_9BACT</name>
<dbReference type="Proteomes" id="UP001318301">
    <property type="component" value="Unassembled WGS sequence"/>
</dbReference>
<accession>A0ABX0EVW8</accession>
<gene>
    <name evidence="1" type="ORF">EWU23_00245</name>
</gene>